<dbReference type="Proteomes" id="UP000192333">
    <property type="component" value="Chromosome I"/>
</dbReference>
<dbReference type="STRING" id="758820.SAMN00777080_0237"/>
<dbReference type="SUPFAM" id="SSF160574">
    <property type="entry name" value="BT0923-like"/>
    <property type="match status" value="1"/>
</dbReference>
<sequence length="205" mass="24116">MCFTKNEKRKSMFKFTNFFIVLLILGMASTKLFAQEKFERESRLKRIDVPEKALGFIDSLKIKSRVKWYFEQGLERSSIEAKYKKDKKRHSIEFDSLGNIEDVEIELQWKKLPIKLQDSIISQLQKDCTKHKIEKVQIQFTGELEALFAKLKIPEKVVPLTTRYEIIVKCSSNNSVNLFEYLFNEDGVIISRSKIIFKNSSNLEF</sequence>
<evidence type="ECO:0000313" key="2">
    <source>
        <dbReference type="Proteomes" id="UP000192333"/>
    </source>
</evidence>
<proteinExistence type="predicted"/>
<reference evidence="2" key="1">
    <citation type="submission" date="2017-04" db="EMBL/GenBank/DDBJ databases">
        <authorList>
            <person name="Varghese N."/>
            <person name="Submissions S."/>
        </authorList>
    </citation>
    <scope>NUCLEOTIDE SEQUENCE [LARGE SCALE GENOMIC DNA]</scope>
    <source>
        <strain evidence="2">DSM 16537</strain>
    </source>
</reference>
<dbReference type="EMBL" id="LT838813">
    <property type="protein sequence ID" value="SMD41707.1"/>
    <property type="molecule type" value="Genomic_DNA"/>
</dbReference>
<evidence type="ECO:0000313" key="1">
    <source>
        <dbReference type="EMBL" id="SMD41707.1"/>
    </source>
</evidence>
<protein>
    <submittedName>
        <fullName evidence="1">Uncharacterized protein</fullName>
    </submittedName>
</protein>
<gene>
    <name evidence="1" type="ORF">SAMN00777080_0237</name>
</gene>
<accession>A0A1W2GYC9</accession>
<dbReference type="AlphaFoldDB" id="A0A1W2GYC9"/>
<keyword evidence="2" id="KW-1185">Reference proteome</keyword>
<name>A0A1W2GYC9_9BACT</name>
<organism evidence="1 2">
    <name type="scientific">Aquiflexum balticum DSM 16537</name>
    <dbReference type="NCBI Taxonomy" id="758820"/>
    <lineage>
        <taxon>Bacteria</taxon>
        <taxon>Pseudomonadati</taxon>
        <taxon>Bacteroidota</taxon>
        <taxon>Cytophagia</taxon>
        <taxon>Cytophagales</taxon>
        <taxon>Cyclobacteriaceae</taxon>
        <taxon>Aquiflexum</taxon>
    </lineage>
</organism>